<keyword evidence="9" id="KW-1185">Reference proteome</keyword>
<evidence type="ECO:0000259" key="7">
    <source>
        <dbReference type="Pfam" id="PF01171"/>
    </source>
</evidence>
<keyword evidence="3 6" id="KW-0547">Nucleotide-binding</keyword>
<dbReference type="Proteomes" id="UP000193409">
    <property type="component" value="Unassembled WGS sequence"/>
</dbReference>
<dbReference type="GO" id="GO:0032267">
    <property type="term" value="F:tRNA(Ile)-lysidine synthase activity"/>
    <property type="evidence" value="ECO:0007669"/>
    <property type="project" value="UniProtKB-EC"/>
</dbReference>
<keyword evidence="4 6" id="KW-0067">ATP-binding</keyword>
<dbReference type="SUPFAM" id="SSF52402">
    <property type="entry name" value="Adenine nucleotide alpha hydrolases-like"/>
    <property type="match status" value="1"/>
</dbReference>
<dbReference type="Gene3D" id="3.40.50.620">
    <property type="entry name" value="HUPs"/>
    <property type="match status" value="1"/>
</dbReference>
<protein>
    <recommendedName>
        <fullName evidence="6">tRNA(Ile)-lysidine synthase</fullName>
        <ecNumber evidence="6">6.3.4.19</ecNumber>
    </recommendedName>
    <alternativeName>
        <fullName evidence="6">tRNA(Ile)-2-lysyl-cytidine synthase</fullName>
    </alternativeName>
    <alternativeName>
        <fullName evidence="6">tRNA(Ile)-lysidine synthetase</fullName>
    </alternativeName>
</protein>
<evidence type="ECO:0000256" key="4">
    <source>
        <dbReference type="ARBA" id="ARBA00022840"/>
    </source>
</evidence>
<dbReference type="GO" id="GO:0006400">
    <property type="term" value="P:tRNA modification"/>
    <property type="evidence" value="ECO:0007669"/>
    <property type="project" value="UniProtKB-UniRule"/>
</dbReference>
<evidence type="ECO:0000256" key="2">
    <source>
        <dbReference type="ARBA" id="ARBA00022694"/>
    </source>
</evidence>
<keyword evidence="6" id="KW-0963">Cytoplasm</keyword>
<dbReference type="EC" id="6.3.4.19" evidence="6"/>
<feature type="binding site" evidence="6">
    <location>
        <begin position="30"/>
        <end position="35"/>
    </location>
    <ligand>
        <name>ATP</name>
        <dbReference type="ChEBI" id="CHEBI:30616"/>
    </ligand>
</feature>
<dbReference type="InterPro" id="IPR012094">
    <property type="entry name" value="tRNA_Ile_lys_synt"/>
</dbReference>
<organism evidence="8 9">
    <name type="scientific">Pseudoruegeria aquimaris</name>
    <dbReference type="NCBI Taxonomy" id="393663"/>
    <lineage>
        <taxon>Bacteria</taxon>
        <taxon>Pseudomonadati</taxon>
        <taxon>Pseudomonadota</taxon>
        <taxon>Alphaproteobacteria</taxon>
        <taxon>Rhodobacterales</taxon>
        <taxon>Roseobacteraceae</taxon>
        <taxon>Pseudoruegeria</taxon>
    </lineage>
</organism>
<dbReference type="Pfam" id="PF01171">
    <property type="entry name" value="ATP_bind_3"/>
    <property type="match status" value="1"/>
</dbReference>
<comment type="subcellular location">
    <subcellularLocation>
        <location evidence="6">Cytoplasm</location>
    </subcellularLocation>
</comment>
<evidence type="ECO:0000256" key="3">
    <source>
        <dbReference type="ARBA" id="ARBA00022741"/>
    </source>
</evidence>
<dbReference type="CDD" id="cd01992">
    <property type="entry name" value="TilS_N"/>
    <property type="match status" value="1"/>
</dbReference>
<comment type="domain">
    <text evidence="6">The N-terminal region contains the highly conserved SGGXDS motif, predicted to be a P-loop motif involved in ATP binding.</text>
</comment>
<comment type="catalytic activity">
    <reaction evidence="5 6">
        <text>cytidine(34) in tRNA(Ile2) + L-lysine + ATP = lysidine(34) in tRNA(Ile2) + AMP + diphosphate + H(+)</text>
        <dbReference type="Rhea" id="RHEA:43744"/>
        <dbReference type="Rhea" id="RHEA-COMP:10625"/>
        <dbReference type="Rhea" id="RHEA-COMP:10670"/>
        <dbReference type="ChEBI" id="CHEBI:15378"/>
        <dbReference type="ChEBI" id="CHEBI:30616"/>
        <dbReference type="ChEBI" id="CHEBI:32551"/>
        <dbReference type="ChEBI" id="CHEBI:33019"/>
        <dbReference type="ChEBI" id="CHEBI:82748"/>
        <dbReference type="ChEBI" id="CHEBI:83665"/>
        <dbReference type="ChEBI" id="CHEBI:456215"/>
        <dbReference type="EC" id="6.3.4.19"/>
    </reaction>
</comment>
<comment type="function">
    <text evidence="6">Ligates lysine onto the cytidine present at position 34 of the AUA codon-specific tRNA(Ile) that contains the anticodon CAU, in an ATP-dependent manner. Cytidine is converted to lysidine, thus changing the amino acid specificity of the tRNA from methionine to isoleucine.</text>
</comment>
<evidence type="ECO:0000313" key="8">
    <source>
        <dbReference type="EMBL" id="SLN62415.1"/>
    </source>
</evidence>
<evidence type="ECO:0000256" key="6">
    <source>
        <dbReference type="HAMAP-Rule" id="MF_01161"/>
    </source>
</evidence>
<dbReference type="PANTHER" id="PTHR43033:SF1">
    <property type="entry name" value="TRNA(ILE)-LYSIDINE SYNTHASE-RELATED"/>
    <property type="match status" value="1"/>
</dbReference>
<reference evidence="8 9" key="1">
    <citation type="submission" date="2017-03" db="EMBL/GenBank/DDBJ databases">
        <authorList>
            <person name="Afonso C.L."/>
            <person name="Miller P.J."/>
            <person name="Scott M.A."/>
            <person name="Spackman E."/>
            <person name="Goraichik I."/>
            <person name="Dimitrov K.M."/>
            <person name="Suarez D.L."/>
            <person name="Swayne D.E."/>
        </authorList>
    </citation>
    <scope>NUCLEOTIDE SEQUENCE [LARGE SCALE GENOMIC DNA]</scope>
    <source>
        <strain evidence="8 9">CECT 7680</strain>
    </source>
</reference>
<dbReference type="HAMAP" id="MF_01161">
    <property type="entry name" value="tRNA_Ile_lys_synt"/>
    <property type="match status" value="1"/>
</dbReference>
<evidence type="ECO:0000256" key="5">
    <source>
        <dbReference type="ARBA" id="ARBA00048539"/>
    </source>
</evidence>
<dbReference type="RefSeq" id="WP_176244170.1">
    <property type="nucleotide sequence ID" value="NZ_FWFQ01000032.1"/>
</dbReference>
<dbReference type="InterPro" id="IPR012795">
    <property type="entry name" value="tRNA_Ile_lys_synt_N"/>
</dbReference>
<comment type="similarity">
    <text evidence="6">Belongs to the tRNA(Ile)-lysidine synthase family.</text>
</comment>
<dbReference type="PANTHER" id="PTHR43033">
    <property type="entry name" value="TRNA(ILE)-LYSIDINE SYNTHASE-RELATED"/>
    <property type="match status" value="1"/>
</dbReference>
<keyword evidence="2 6" id="KW-0819">tRNA processing</keyword>
<accession>A0A1Y5TF34</accession>
<proteinExistence type="inferred from homology"/>
<evidence type="ECO:0000313" key="9">
    <source>
        <dbReference type="Proteomes" id="UP000193409"/>
    </source>
</evidence>
<keyword evidence="1 6" id="KW-0436">Ligase</keyword>
<dbReference type="InterPro" id="IPR014729">
    <property type="entry name" value="Rossmann-like_a/b/a_fold"/>
</dbReference>
<dbReference type="EMBL" id="FWFQ01000032">
    <property type="protein sequence ID" value="SLN62415.1"/>
    <property type="molecule type" value="Genomic_DNA"/>
</dbReference>
<dbReference type="NCBIfam" id="TIGR02432">
    <property type="entry name" value="lysidine_TilS_N"/>
    <property type="match status" value="1"/>
</dbReference>
<name>A0A1Y5TF34_9RHOB</name>
<dbReference type="GO" id="GO:0005524">
    <property type="term" value="F:ATP binding"/>
    <property type="evidence" value="ECO:0007669"/>
    <property type="project" value="UniProtKB-UniRule"/>
</dbReference>
<evidence type="ECO:0000256" key="1">
    <source>
        <dbReference type="ARBA" id="ARBA00022598"/>
    </source>
</evidence>
<feature type="domain" description="tRNA(Ile)-lysidine/2-thiocytidine synthase N-terminal" evidence="7">
    <location>
        <begin position="26"/>
        <end position="201"/>
    </location>
</feature>
<gene>
    <name evidence="6 8" type="primary">tilS</name>
    <name evidence="8" type="ORF">PSA7680_03281</name>
</gene>
<sequence length="413" mass="44224">MQLSRFQQIIGRPAWPETLAEPERLGIAVSGGGDSVALLHGLAEHFPAARLHVVTVDHGLRAASAQEAAGVAALCARLGLPHRVLRWQGWDGQGNLQDAARRARRRLIADWARTEGLSAVALGHTRDDQAETLLMRLERGSGVDGLAAMAPESRSDGITWLRPLLAVGRADLRRYLAAIGADWVEDPSNEDTRFARVRARHAIATLGLRAERLAETAQAMARARAALAHLAHETAQRIARVQGGDVLFDAAGLAVSPEETRLRLLAHALCWVSSAEYRPRLQALQAAHEAARQGRRRTLHGCLLLPEGPRLRICREPAAVAAQSCAAPGPWDGRWVVQGPWEPGDRLAPLGETGLAQCENRHVTGMPRASLLASPALWRGETLLCAPLAGHGPAGAIGLLGGEAGFFASILSH</sequence>
<dbReference type="GO" id="GO:0005737">
    <property type="term" value="C:cytoplasm"/>
    <property type="evidence" value="ECO:0007669"/>
    <property type="project" value="UniProtKB-SubCell"/>
</dbReference>
<dbReference type="InterPro" id="IPR011063">
    <property type="entry name" value="TilS/TtcA_N"/>
</dbReference>
<dbReference type="AlphaFoldDB" id="A0A1Y5TF34"/>